<organism evidence="11 12">
    <name type="scientific">Holdemania filiformis</name>
    <dbReference type="NCBI Taxonomy" id="61171"/>
    <lineage>
        <taxon>Bacteria</taxon>
        <taxon>Bacillati</taxon>
        <taxon>Bacillota</taxon>
        <taxon>Erysipelotrichia</taxon>
        <taxon>Erysipelotrichales</taxon>
        <taxon>Erysipelotrichaceae</taxon>
        <taxon>Holdemania</taxon>
    </lineage>
</organism>
<evidence type="ECO:0000313" key="11">
    <source>
        <dbReference type="EMBL" id="RGR73098.1"/>
    </source>
</evidence>
<dbReference type="InterPro" id="IPR027266">
    <property type="entry name" value="TrmE/GcvT-like"/>
</dbReference>
<name>A0A412FY52_9FIRM</name>
<protein>
    <recommendedName>
        <fullName evidence="2 7">Aminomethyltransferase</fullName>
        <ecNumber evidence="2 7">2.1.2.10</ecNumber>
    </recommendedName>
    <alternativeName>
        <fullName evidence="5 7">Glycine cleavage system T protein</fullName>
    </alternativeName>
</protein>
<evidence type="ECO:0000256" key="1">
    <source>
        <dbReference type="ARBA" id="ARBA00008609"/>
    </source>
</evidence>
<keyword evidence="11" id="KW-0489">Methyltransferase</keyword>
<sequence>MTEKTSLYDFHQSHQGKLVEFADSWLPVQYPTGILKEHQAVREQAGLFDVSHMGEFLVEGPEAAAFLDHLLTNKIANLKHGQMLYSCLCYENGGTVDDLIVYRFDDEHFLCVVNASNKQKDWEWFNQNCRHDVRLRNVSSLISQVALQGPKAIEILGKIADLTLLPAKSYWFTDQIAVAGKTCLVSRNGYTGEDGVEIYMRNEDAMAIVEAIMEAGTPLGLIPCGLGARDTLRLEAAMPLYGHELDAETSPLEAGLNFAVKLDKADFIGKQGIQEKGLTKVRIGLELLDRGIAREHYEVRQDGTVIGHITSGTMAPTLGKAIAMAYVDVDHAQDGAEVEVVHGNRSMKALITPMPFYKRK</sequence>
<comment type="subunit">
    <text evidence="7">The glycine cleavage system is composed of four proteins: P, T, L and H.</text>
</comment>
<gene>
    <name evidence="7 11" type="primary">gcvT</name>
    <name evidence="11" type="ORF">DWY25_11095</name>
</gene>
<evidence type="ECO:0000313" key="12">
    <source>
        <dbReference type="Proteomes" id="UP000284178"/>
    </source>
</evidence>
<dbReference type="GO" id="GO:0008168">
    <property type="term" value="F:methyltransferase activity"/>
    <property type="evidence" value="ECO:0007669"/>
    <property type="project" value="UniProtKB-KW"/>
</dbReference>
<proteinExistence type="inferred from homology"/>
<dbReference type="Proteomes" id="UP000284178">
    <property type="component" value="Unassembled WGS sequence"/>
</dbReference>
<dbReference type="GO" id="GO:0008483">
    <property type="term" value="F:transaminase activity"/>
    <property type="evidence" value="ECO:0007669"/>
    <property type="project" value="UniProtKB-KW"/>
</dbReference>
<dbReference type="SUPFAM" id="SSF101790">
    <property type="entry name" value="Aminomethyltransferase beta-barrel domain"/>
    <property type="match status" value="1"/>
</dbReference>
<evidence type="ECO:0000256" key="8">
    <source>
        <dbReference type="PIRSR" id="PIRSR006487-1"/>
    </source>
</evidence>
<evidence type="ECO:0000259" key="9">
    <source>
        <dbReference type="Pfam" id="PF01571"/>
    </source>
</evidence>
<dbReference type="GO" id="GO:0005960">
    <property type="term" value="C:glycine cleavage complex"/>
    <property type="evidence" value="ECO:0007669"/>
    <property type="project" value="InterPro"/>
</dbReference>
<comment type="caution">
    <text evidence="11">The sequence shown here is derived from an EMBL/GenBank/DDBJ whole genome shotgun (WGS) entry which is preliminary data.</text>
</comment>
<keyword evidence="4 7" id="KW-0808">Transferase</keyword>
<dbReference type="PANTHER" id="PTHR43757:SF2">
    <property type="entry name" value="AMINOMETHYLTRANSFERASE, MITOCHONDRIAL"/>
    <property type="match status" value="1"/>
</dbReference>
<dbReference type="InterPro" id="IPR006223">
    <property type="entry name" value="GcvT"/>
</dbReference>
<dbReference type="FunFam" id="3.30.70.1400:FF:000001">
    <property type="entry name" value="Aminomethyltransferase"/>
    <property type="match status" value="1"/>
</dbReference>
<dbReference type="EMBL" id="QRUP01000013">
    <property type="protein sequence ID" value="RGR73098.1"/>
    <property type="molecule type" value="Genomic_DNA"/>
</dbReference>
<feature type="binding site" evidence="8">
    <location>
        <position position="197"/>
    </location>
    <ligand>
        <name>substrate</name>
    </ligand>
</feature>
<evidence type="ECO:0000259" key="10">
    <source>
        <dbReference type="Pfam" id="PF08669"/>
    </source>
</evidence>
<dbReference type="AlphaFoldDB" id="A0A412FY52"/>
<dbReference type="InterPro" id="IPR013977">
    <property type="entry name" value="GcvT_C"/>
</dbReference>
<dbReference type="GO" id="GO:0019464">
    <property type="term" value="P:glycine decarboxylation via glycine cleavage system"/>
    <property type="evidence" value="ECO:0007669"/>
    <property type="project" value="UniProtKB-UniRule"/>
</dbReference>
<dbReference type="GO" id="GO:0004047">
    <property type="term" value="F:aminomethyltransferase activity"/>
    <property type="evidence" value="ECO:0007669"/>
    <property type="project" value="UniProtKB-UniRule"/>
</dbReference>
<dbReference type="PIRSF" id="PIRSF006487">
    <property type="entry name" value="GcvT"/>
    <property type="match status" value="1"/>
</dbReference>
<dbReference type="InterPro" id="IPR029043">
    <property type="entry name" value="GcvT/YgfZ_C"/>
</dbReference>
<evidence type="ECO:0000256" key="4">
    <source>
        <dbReference type="ARBA" id="ARBA00022679"/>
    </source>
</evidence>
<dbReference type="Pfam" id="PF01571">
    <property type="entry name" value="GCV_T"/>
    <property type="match status" value="1"/>
</dbReference>
<comment type="catalytic activity">
    <reaction evidence="6 7">
        <text>N(6)-[(R)-S(8)-aminomethyldihydrolipoyl]-L-lysyl-[protein] + (6S)-5,6,7,8-tetrahydrofolate = N(6)-[(R)-dihydrolipoyl]-L-lysyl-[protein] + (6R)-5,10-methylene-5,6,7,8-tetrahydrofolate + NH4(+)</text>
        <dbReference type="Rhea" id="RHEA:16945"/>
        <dbReference type="Rhea" id="RHEA-COMP:10475"/>
        <dbReference type="Rhea" id="RHEA-COMP:10492"/>
        <dbReference type="ChEBI" id="CHEBI:15636"/>
        <dbReference type="ChEBI" id="CHEBI:28938"/>
        <dbReference type="ChEBI" id="CHEBI:57453"/>
        <dbReference type="ChEBI" id="CHEBI:83100"/>
        <dbReference type="ChEBI" id="CHEBI:83143"/>
        <dbReference type="EC" id="2.1.2.10"/>
    </reaction>
</comment>
<dbReference type="GO" id="GO:0005829">
    <property type="term" value="C:cytosol"/>
    <property type="evidence" value="ECO:0007669"/>
    <property type="project" value="TreeGrafter"/>
</dbReference>
<comment type="function">
    <text evidence="7">The glycine cleavage system catalyzes the degradation of glycine.</text>
</comment>
<dbReference type="Gene3D" id="2.40.30.110">
    <property type="entry name" value="Aminomethyltransferase beta-barrel domains"/>
    <property type="match status" value="1"/>
</dbReference>
<dbReference type="NCBIfam" id="NF001567">
    <property type="entry name" value="PRK00389.1"/>
    <property type="match status" value="1"/>
</dbReference>
<dbReference type="Gene3D" id="3.30.1360.120">
    <property type="entry name" value="Probable tRNA modification gtpase trme, domain 1"/>
    <property type="match status" value="1"/>
</dbReference>
<dbReference type="InterPro" id="IPR006222">
    <property type="entry name" value="GCVT_N"/>
</dbReference>
<dbReference type="Pfam" id="PF08669">
    <property type="entry name" value="GCV_T_C"/>
    <property type="match status" value="1"/>
</dbReference>
<evidence type="ECO:0000256" key="2">
    <source>
        <dbReference type="ARBA" id="ARBA00012616"/>
    </source>
</evidence>
<dbReference type="PANTHER" id="PTHR43757">
    <property type="entry name" value="AMINOMETHYLTRANSFERASE"/>
    <property type="match status" value="1"/>
</dbReference>
<comment type="similarity">
    <text evidence="1 7">Belongs to the GcvT family.</text>
</comment>
<keyword evidence="3 7" id="KW-0032">Aminotransferase</keyword>
<evidence type="ECO:0000256" key="7">
    <source>
        <dbReference type="HAMAP-Rule" id="MF_00259"/>
    </source>
</evidence>
<dbReference type="Gene3D" id="3.30.70.1400">
    <property type="entry name" value="Aminomethyltransferase beta-barrel domains"/>
    <property type="match status" value="1"/>
</dbReference>
<evidence type="ECO:0000256" key="6">
    <source>
        <dbReference type="ARBA" id="ARBA00047665"/>
    </source>
</evidence>
<feature type="domain" description="GCVT N-terminal" evidence="9">
    <location>
        <begin position="7"/>
        <end position="264"/>
    </location>
</feature>
<dbReference type="FunFam" id="4.10.1250.10:FF:000001">
    <property type="entry name" value="Aminomethyltransferase"/>
    <property type="match status" value="1"/>
</dbReference>
<dbReference type="NCBIfam" id="TIGR00528">
    <property type="entry name" value="gcvT"/>
    <property type="match status" value="1"/>
</dbReference>
<accession>A0A412FY52</accession>
<dbReference type="Gene3D" id="4.10.1250.10">
    <property type="entry name" value="Aminomethyltransferase fragment"/>
    <property type="match status" value="1"/>
</dbReference>
<dbReference type="FunFam" id="2.40.30.110:FF:000003">
    <property type="entry name" value="Aminomethyltransferase"/>
    <property type="match status" value="1"/>
</dbReference>
<feature type="domain" description="Aminomethyltransferase C-terminal" evidence="10">
    <location>
        <begin position="281"/>
        <end position="358"/>
    </location>
</feature>
<reference evidence="11 12" key="1">
    <citation type="submission" date="2018-08" db="EMBL/GenBank/DDBJ databases">
        <title>A genome reference for cultivated species of the human gut microbiota.</title>
        <authorList>
            <person name="Zou Y."/>
            <person name="Xue W."/>
            <person name="Luo G."/>
        </authorList>
    </citation>
    <scope>NUCLEOTIDE SEQUENCE [LARGE SCALE GENOMIC DNA]</scope>
    <source>
        <strain evidence="11 12">AF24-29</strain>
    </source>
</reference>
<dbReference type="EC" id="2.1.2.10" evidence="2 7"/>
<dbReference type="InterPro" id="IPR028896">
    <property type="entry name" value="GcvT/YgfZ/DmdA"/>
</dbReference>
<evidence type="ECO:0000256" key="5">
    <source>
        <dbReference type="ARBA" id="ARBA00031395"/>
    </source>
</evidence>
<keyword evidence="12" id="KW-1185">Reference proteome</keyword>
<dbReference type="GeneID" id="83015940"/>
<dbReference type="InterPro" id="IPR022903">
    <property type="entry name" value="GcvT_bac"/>
</dbReference>
<dbReference type="HAMAP" id="MF_00259">
    <property type="entry name" value="GcvT"/>
    <property type="match status" value="1"/>
</dbReference>
<dbReference type="GO" id="GO:0032259">
    <property type="term" value="P:methylation"/>
    <property type="evidence" value="ECO:0007669"/>
    <property type="project" value="UniProtKB-KW"/>
</dbReference>
<dbReference type="SUPFAM" id="SSF103025">
    <property type="entry name" value="Folate-binding domain"/>
    <property type="match status" value="1"/>
</dbReference>
<evidence type="ECO:0000256" key="3">
    <source>
        <dbReference type="ARBA" id="ARBA00022576"/>
    </source>
</evidence>
<dbReference type="RefSeq" id="WP_117895289.1">
    <property type="nucleotide sequence ID" value="NZ_CABJCV010000013.1"/>
</dbReference>